<dbReference type="Proteomes" id="UP000322873">
    <property type="component" value="Unassembled WGS sequence"/>
</dbReference>
<evidence type="ECO:0000313" key="2">
    <source>
        <dbReference type="EMBL" id="KAA8573308.1"/>
    </source>
</evidence>
<name>A0A5M9JUX1_MONFR</name>
<sequence>MVFFHGLITNIRSCYRILRSFTTNTLKESTLSQQTTDKTKDPYVRKIAIRKPQDDNVNIDIQHLTRDYQRIIKRIINLHLLPSACSGLPIFHHRRPFKTSSFRLHVNLVSNIHASFQPFHSFFHPSSHPPLPPPPPLPLPQIPIPKSIKSKKKVGMRNRHLPGLERTSLIAR</sequence>
<feature type="region of interest" description="Disordered" evidence="1">
    <location>
        <begin position="150"/>
        <end position="172"/>
    </location>
</feature>
<evidence type="ECO:0000313" key="3">
    <source>
        <dbReference type="Proteomes" id="UP000322873"/>
    </source>
</evidence>
<proteinExistence type="predicted"/>
<dbReference type="AlphaFoldDB" id="A0A5M9JUX1"/>
<gene>
    <name evidence="2" type="ORF">EYC84_003796</name>
</gene>
<evidence type="ECO:0000256" key="1">
    <source>
        <dbReference type="SAM" id="MobiDB-lite"/>
    </source>
</evidence>
<organism evidence="2 3">
    <name type="scientific">Monilinia fructicola</name>
    <name type="common">Brown rot fungus</name>
    <name type="synonym">Ciboria fructicola</name>
    <dbReference type="NCBI Taxonomy" id="38448"/>
    <lineage>
        <taxon>Eukaryota</taxon>
        <taxon>Fungi</taxon>
        <taxon>Dikarya</taxon>
        <taxon>Ascomycota</taxon>
        <taxon>Pezizomycotina</taxon>
        <taxon>Leotiomycetes</taxon>
        <taxon>Helotiales</taxon>
        <taxon>Sclerotiniaceae</taxon>
        <taxon>Monilinia</taxon>
    </lineage>
</organism>
<protein>
    <submittedName>
        <fullName evidence="2">Uncharacterized protein</fullName>
    </submittedName>
</protein>
<reference evidence="2 3" key="1">
    <citation type="submission" date="2019-06" db="EMBL/GenBank/DDBJ databases">
        <title>Genome Sequence of the Brown Rot Fungal Pathogen Monilinia fructicola.</title>
        <authorList>
            <person name="De Miccolis Angelini R.M."/>
            <person name="Landi L."/>
            <person name="Abate D."/>
            <person name="Pollastro S."/>
            <person name="Romanazzi G."/>
            <person name="Faretra F."/>
        </authorList>
    </citation>
    <scope>NUCLEOTIDE SEQUENCE [LARGE SCALE GENOMIC DNA]</scope>
    <source>
        <strain evidence="2 3">Mfrc123</strain>
    </source>
</reference>
<accession>A0A5M9JUX1</accession>
<keyword evidence="3" id="KW-1185">Reference proteome</keyword>
<feature type="compositionally biased region" description="Basic residues" evidence="1">
    <location>
        <begin position="150"/>
        <end position="160"/>
    </location>
</feature>
<dbReference type="EMBL" id="VICG01000004">
    <property type="protein sequence ID" value="KAA8573308.1"/>
    <property type="molecule type" value="Genomic_DNA"/>
</dbReference>
<comment type="caution">
    <text evidence="2">The sequence shown here is derived from an EMBL/GenBank/DDBJ whole genome shotgun (WGS) entry which is preliminary data.</text>
</comment>